<comment type="caution">
    <text evidence="3">The sequence shown here is derived from an EMBL/GenBank/DDBJ whole genome shotgun (WGS) entry which is preliminary data.</text>
</comment>
<sequence>MKRHMSGIAAAAAAVAVSVTVFGGAAQAGDPEFRDGAPGRPGTGTATCRYLPPPQDDFIQCTSSGGQGGAGGSAVDY</sequence>
<evidence type="ECO:0000256" key="2">
    <source>
        <dbReference type="SAM" id="SignalP"/>
    </source>
</evidence>
<feature type="signal peptide" evidence="2">
    <location>
        <begin position="1"/>
        <end position="28"/>
    </location>
</feature>
<proteinExistence type="predicted"/>
<reference evidence="3 4" key="1">
    <citation type="submission" date="2019-06" db="EMBL/GenBank/DDBJ databases">
        <title>Sequencing the genomes of 1000 actinobacteria strains.</title>
        <authorList>
            <person name="Klenk H.-P."/>
        </authorList>
    </citation>
    <scope>NUCLEOTIDE SEQUENCE [LARGE SCALE GENOMIC DNA]</scope>
    <source>
        <strain evidence="3 4">DSM 45671</strain>
    </source>
</reference>
<evidence type="ECO:0000256" key="1">
    <source>
        <dbReference type="SAM" id="MobiDB-lite"/>
    </source>
</evidence>
<feature type="compositionally biased region" description="Low complexity" evidence="1">
    <location>
        <begin position="38"/>
        <end position="47"/>
    </location>
</feature>
<dbReference type="RefSeq" id="WP_147253880.1">
    <property type="nucleotide sequence ID" value="NZ_VIWU01000001.1"/>
</dbReference>
<keyword evidence="2" id="KW-0732">Signal</keyword>
<feature type="chain" id="PRO_5022057189" evidence="2">
    <location>
        <begin position="29"/>
        <end position="77"/>
    </location>
</feature>
<gene>
    <name evidence="3" type="ORF">FHX44_11406</name>
</gene>
<name>A0A561SI88_9PSEU</name>
<accession>A0A561SI88</accession>
<dbReference type="Proteomes" id="UP000321261">
    <property type="component" value="Unassembled WGS sequence"/>
</dbReference>
<dbReference type="EMBL" id="VIWU01000001">
    <property type="protein sequence ID" value="TWF74525.1"/>
    <property type="molecule type" value="Genomic_DNA"/>
</dbReference>
<feature type="region of interest" description="Disordered" evidence="1">
    <location>
        <begin position="27"/>
        <end position="51"/>
    </location>
</feature>
<evidence type="ECO:0000313" key="4">
    <source>
        <dbReference type="Proteomes" id="UP000321261"/>
    </source>
</evidence>
<protein>
    <submittedName>
        <fullName evidence="3">Uncharacterized protein</fullName>
    </submittedName>
</protein>
<evidence type="ECO:0000313" key="3">
    <source>
        <dbReference type="EMBL" id="TWF74525.1"/>
    </source>
</evidence>
<dbReference type="AlphaFoldDB" id="A0A561SI88"/>
<keyword evidence="4" id="KW-1185">Reference proteome</keyword>
<organism evidence="3 4">
    <name type="scientific">Pseudonocardia hierapolitana</name>
    <dbReference type="NCBI Taxonomy" id="1128676"/>
    <lineage>
        <taxon>Bacteria</taxon>
        <taxon>Bacillati</taxon>
        <taxon>Actinomycetota</taxon>
        <taxon>Actinomycetes</taxon>
        <taxon>Pseudonocardiales</taxon>
        <taxon>Pseudonocardiaceae</taxon>
        <taxon>Pseudonocardia</taxon>
    </lineage>
</organism>